<dbReference type="SUPFAM" id="SSF50044">
    <property type="entry name" value="SH3-domain"/>
    <property type="match status" value="1"/>
</dbReference>
<evidence type="ECO:0000259" key="4">
    <source>
        <dbReference type="PROSITE" id="PS50002"/>
    </source>
</evidence>
<dbReference type="PANTHER" id="PTHR12552:SF1">
    <property type="entry name" value="RHO GTPASE-ACTIVATING PROTEIN GRAF"/>
    <property type="match status" value="1"/>
</dbReference>
<feature type="compositionally biased region" description="Acidic residues" evidence="3">
    <location>
        <begin position="242"/>
        <end position="251"/>
    </location>
</feature>
<evidence type="ECO:0000313" key="7">
    <source>
        <dbReference type="RefSeq" id="XP_052744575.1"/>
    </source>
</evidence>
<gene>
    <name evidence="7" type="primary">LOC112053321</name>
</gene>
<dbReference type="Pfam" id="PF00620">
    <property type="entry name" value="RhoGAP"/>
    <property type="match status" value="1"/>
</dbReference>
<feature type="region of interest" description="Disordered" evidence="3">
    <location>
        <begin position="203"/>
        <end position="252"/>
    </location>
</feature>
<evidence type="ECO:0000256" key="1">
    <source>
        <dbReference type="ARBA" id="ARBA00022443"/>
    </source>
</evidence>
<proteinExistence type="predicted"/>
<protein>
    <submittedName>
        <fullName evidence="7">Rho GTPase-activating protein 10 isoform X1</fullName>
    </submittedName>
</protein>
<feature type="compositionally biased region" description="Basic residues" evidence="3">
    <location>
        <begin position="205"/>
        <end position="215"/>
    </location>
</feature>
<dbReference type="SUPFAM" id="SSF48350">
    <property type="entry name" value="GTPase activation domain, GAP"/>
    <property type="match status" value="1"/>
</dbReference>
<dbReference type="GeneID" id="112053321"/>
<keyword evidence="6" id="KW-1185">Reference proteome</keyword>
<feature type="region of interest" description="Disordered" evidence="3">
    <location>
        <begin position="536"/>
        <end position="561"/>
    </location>
</feature>
<feature type="domain" description="SH3" evidence="4">
    <location>
        <begin position="603"/>
        <end position="662"/>
    </location>
</feature>
<reference evidence="7" key="1">
    <citation type="submission" date="2025-08" db="UniProtKB">
        <authorList>
            <consortium name="RefSeq"/>
        </authorList>
    </citation>
    <scope>IDENTIFICATION</scope>
</reference>
<dbReference type="Pfam" id="PF14604">
    <property type="entry name" value="SH3_9"/>
    <property type="match status" value="1"/>
</dbReference>
<dbReference type="Proteomes" id="UP001652582">
    <property type="component" value="Chromosome 23"/>
</dbReference>
<feature type="region of interest" description="Disordered" evidence="3">
    <location>
        <begin position="147"/>
        <end position="166"/>
    </location>
</feature>
<name>A0ABM3LZS4_BICAN</name>
<dbReference type="InterPro" id="IPR047234">
    <property type="entry name" value="GRAF_fam"/>
</dbReference>
<feature type="compositionally biased region" description="Pro residues" evidence="3">
    <location>
        <begin position="536"/>
        <end position="553"/>
    </location>
</feature>
<dbReference type="CDD" id="cd11882">
    <property type="entry name" value="SH3_GRAF-like"/>
    <property type="match status" value="1"/>
</dbReference>
<dbReference type="PROSITE" id="PS50002">
    <property type="entry name" value="SH3"/>
    <property type="match status" value="1"/>
</dbReference>
<dbReference type="InterPro" id="IPR008936">
    <property type="entry name" value="Rho_GTPase_activation_prot"/>
</dbReference>
<evidence type="ECO:0000256" key="2">
    <source>
        <dbReference type="PROSITE-ProRule" id="PRU00192"/>
    </source>
</evidence>
<dbReference type="Gene3D" id="1.10.555.10">
    <property type="entry name" value="Rho GTPase activation protein"/>
    <property type="match status" value="1"/>
</dbReference>
<dbReference type="PANTHER" id="PTHR12552">
    <property type="entry name" value="OLIGOPHRENIN 1"/>
    <property type="match status" value="1"/>
</dbReference>
<dbReference type="PROSITE" id="PS50238">
    <property type="entry name" value="RHOGAP"/>
    <property type="match status" value="1"/>
</dbReference>
<accession>A0ABM3LZS4</accession>
<dbReference type="InterPro" id="IPR000198">
    <property type="entry name" value="RhoGAP_dom"/>
</dbReference>
<evidence type="ECO:0000313" key="6">
    <source>
        <dbReference type="Proteomes" id="UP001652582"/>
    </source>
</evidence>
<dbReference type="InterPro" id="IPR001452">
    <property type="entry name" value="SH3_domain"/>
</dbReference>
<dbReference type="RefSeq" id="XP_052744575.1">
    <property type="nucleotide sequence ID" value="XM_052888615.1"/>
</dbReference>
<keyword evidence="1 2" id="KW-0728">SH3 domain</keyword>
<feature type="region of interest" description="Disordered" evidence="3">
    <location>
        <begin position="63"/>
        <end position="131"/>
    </location>
</feature>
<feature type="compositionally biased region" description="Basic residues" evidence="3">
    <location>
        <begin position="84"/>
        <end position="98"/>
    </location>
</feature>
<dbReference type="Gene3D" id="2.30.30.40">
    <property type="entry name" value="SH3 Domains"/>
    <property type="match status" value="1"/>
</dbReference>
<sequence length="662" mass="70227">MEQFEFACIGASTTEDERVIGRSLHHFAQLIRTVEDERERMVSVVLRRAECGERHGAVRVRVHRRLHHGGRASDRPLAAPLRAAHPHRRGRARAHAGARARADHPAAGALPQGPHRSRQGGQEEVRQEDGQVLPEPGAHAVAVQQEARGGVPGGRRRHGHGGARLLPGVAGVRVPAAGRAGAQEVRAGGDAAGLRVRLVDLPPHGARRARRRRAAGARPAAAHPADAEQLRGDQQADGVAHEEDDGGETDEAFGTTWSKHYCTYEAPARALTLLPYSQLTVRAGAAERVPLAGARAAPDAERRFCWEAAPAERERAPLTLQALGERDRALWLRAADALAPPARAPPPAAPDLWPLDDAGFAFVRRLAGELEARGLDEQGLYRVAGVASKVARLVALGRARRLPALAPAEWESKTLASALKAYLRALPEPLLTRALHGAWLAAARGERAARARALHALVRALPPRPRDMLRLLLAHLARVARRADRNLMTAANLAVCFGPTLLRAERETVASILELKFYNVVVESLLDNFPAVFAAEPPPAEPPDAPPAPPAAPPAAHNGGPSASATSAACAAYAAPHAQLLAQLARGASSSASSASASPPPPPPAARVRTLYACVGESEGELSFEPNQIITDVSASGEPGWLRGSLDGRSGLVPMNYVEPLP</sequence>
<evidence type="ECO:0000256" key="3">
    <source>
        <dbReference type="SAM" id="MobiDB-lite"/>
    </source>
</evidence>
<dbReference type="SMART" id="SM00324">
    <property type="entry name" value="RhoGAP"/>
    <property type="match status" value="1"/>
</dbReference>
<evidence type="ECO:0000259" key="5">
    <source>
        <dbReference type="PROSITE" id="PS50238"/>
    </source>
</evidence>
<dbReference type="InterPro" id="IPR036028">
    <property type="entry name" value="SH3-like_dom_sf"/>
</dbReference>
<organism evidence="6 7">
    <name type="scientific">Bicyclus anynana</name>
    <name type="common">Squinting bush brown butterfly</name>
    <dbReference type="NCBI Taxonomy" id="110368"/>
    <lineage>
        <taxon>Eukaryota</taxon>
        <taxon>Metazoa</taxon>
        <taxon>Ecdysozoa</taxon>
        <taxon>Arthropoda</taxon>
        <taxon>Hexapoda</taxon>
        <taxon>Insecta</taxon>
        <taxon>Pterygota</taxon>
        <taxon>Neoptera</taxon>
        <taxon>Endopterygota</taxon>
        <taxon>Lepidoptera</taxon>
        <taxon>Glossata</taxon>
        <taxon>Ditrysia</taxon>
        <taxon>Papilionoidea</taxon>
        <taxon>Nymphalidae</taxon>
        <taxon>Satyrinae</taxon>
        <taxon>Satyrini</taxon>
        <taxon>Mycalesina</taxon>
        <taxon>Bicyclus</taxon>
    </lineage>
</organism>
<feature type="domain" description="Rho-GAP" evidence="5">
    <location>
        <begin position="353"/>
        <end position="533"/>
    </location>
</feature>
<dbReference type="SMART" id="SM00326">
    <property type="entry name" value="SH3"/>
    <property type="match status" value="1"/>
</dbReference>
<feature type="compositionally biased region" description="Low complexity" evidence="3">
    <location>
        <begin position="99"/>
        <end position="111"/>
    </location>
</feature>